<keyword evidence="7" id="KW-1185">Reference proteome</keyword>
<comment type="caution">
    <text evidence="6">The sequence shown here is derived from an EMBL/GenBank/DDBJ whole genome shotgun (WGS) entry which is preliminary data.</text>
</comment>
<dbReference type="InterPro" id="IPR011009">
    <property type="entry name" value="Kinase-like_dom_sf"/>
</dbReference>
<dbReference type="SMART" id="SM00220">
    <property type="entry name" value="S_TKc"/>
    <property type="match status" value="1"/>
</dbReference>
<dbReference type="InterPro" id="IPR008271">
    <property type="entry name" value="Ser/Thr_kinase_AS"/>
</dbReference>
<dbReference type="SUPFAM" id="SSF56112">
    <property type="entry name" value="Protein kinase-like (PK-like)"/>
    <property type="match status" value="1"/>
</dbReference>
<dbReference type="AlphaFoldDB" id="A0A016W9Q0"/>
<keyword evidence="4" id="KW-0812">Transmembrane</keyword>
<dbReference type="GO" id="GO:0005737">
    <property type="term" value="C:cytoplasm"/>
    <property type="evidence" value="ECO:0007669"/>
    <property type="project" value="TreeGrafter"/>
</dbReference>
<keyword evidence="3" id="KW-0067">ATP-binding</keyword>
<evidence type="ECO:0000256" key="2">
    <source>
        <dbReference type="ARBA" id="ARBA00022741"/>
    </source>
</evidence>
<feature type="domain" description="Protein kinase" evidence="5">
    <location>
        <begin position="1"/>
        <end position="200"/>
    </location>
</feature>
<dbReference type="InterPro" id="IPR000719">
    <property type="entry name" value="Prot_kinase_dom"/>
</dbReference>
<dbReference type="STRING" id="53326.A0A016W9Q0"/>
<sequence length="440" mass="49570">MMRALVVYSKLYSQVLLAILNNTLKALNYLHNLDPPVIHRDIKAANLLLTISDSIKLANFGLVRDLAVDGFGIAVASDISLDFRGTLLYVAPEVLTSNLGPGNRNAYGKPADVWALGCTLVEMLTKYPPHFEYFGQVEAFQKEILDRASGDKCNWLPYDAEVLVPTCSKSVHKIVNLIFERDPTTRPNTGKLCEFVNNVVQDKRSACPSYEPSISNKASTEMLKGISEDESKPTPNVNSGDAVNPLPTYTPLETLENGAVRRKRRIVRTQRRRGALEKLSLSSLFFLSRILYFAGILGKSVLYVISFLLLGLGTLALFLFISYCIVLFFRYIIKLNCDCDLWQPQYIIISGILLILLFALMFSCCMVALGEYKFRMANKTLSESRFFVRRPQNDLVLCGLTILQARKDLEKEEEEEDMQQISSVTPVVFPSSDNEKFYYN</sequence>
<name>A0A016W9Q0_9BILA</name>
<evidence type="ECO:0000313" key="7">
    <source>
        <dbReference type="Proteomes" id="UP000024635"/>
    </source>
</evidence>
<dbReference type="OrthoDB" id="3248549at2759"/>
<dbReference type="InterPro" id="IPR050629">
    <property type="entry name" value="STE20/SPS1-PAK"/>
</dbReference>
<dbReference type="Pfam" id="PF00069">
    <property type="entry name" value="Pkinase"/>
    <property type="match status" value="1"/>
</dbReference>
<evidence type="ECO:0000313" key="6">
    <source>
        <dbReference type="EMBL" id="EYC35992.1"/>
    </source>
</evidence>
<evidence type="ECO:0000256" key="3">
    <source>
        <dbReference type="ARBA" id="ARBA00022840"/>
    </source>
</evidence>
<organism evidence="6 7">
    <name type="scientific">Ancylostoma ceylanicum</name>
    <dbReference type="NCBI Taxonomy" id="53326"/>
    <lineage>
        <taxon>Eukaryota</taxon>
        <taxon>Metazoa</taxon>
        <taxon>Ecdysozoa</taxon>
        <taxon>Nematoda</taxon>
        <taxon>Chromadorea</taxon>
        <taxon>Rhabditida</taxon>
        <taxon>Rhabditina</taxon>
        <taxon>Rhabditomorpha</taxon>
        <taxon>Strongyloidea</taxon>
        <taxon>Ancylostomatidae</taxon>
        <taxon>Ancylostomatinae</taxon>
        <taxon>Ancylostoma</taxon>
    </lineage>
</organism>
<dbReference type="GO" id="GO:0004674">
    <property type="term" value="F:protein serine/threonine kinase activity"/>
    <property type="evidence" value="ECO:0007669"/>
    <property type="project" value="TreeGrafter"/>
</dbReference>
<dbReference type="Proteomes" id="UP000024635">
    <property type="component" value="Unassembled WGS sequence"/>
</dbReference>
<evidence type="ECO:0000259" key="5">
    <source>
        <dbReference type="PROSITE" id="PS50011"/>
    </source>
</evidence>
<dbReference type="PANTHER" id="PTHR48012">
    <property type="entry name" value="STERILE20-LIKE KINASE, ISOFORM B-RELATED"/>
    <property type="match status" value="1"/>
</dbReference>
<protein>
    <recommendedName>
        <fullName evidence="5">Protein kinase domain-containing protein</fullName>
    </recommendedName>
</protein>
<gene>
    <name evidence="6" type="primary">Acey_s0949.g3178</name>
    <name evidence="6" type="synonym">Acey-flr-4</name>
    <name evidence="6" type="ORF">Y032_0949g3178</name>
</gene>
<evidence type="ECO:0000256" key="4">
    <source>
        <dbReference type="SAM" id="Phobius"/>
    </source>
</evidence>
<keyword evidence="2" id="KW-0547">Nucleotide-binding</keyword>
<dbReference type="PROSITE" id="PS50011">
    <property type="entry name" value="PROTEIN_KINASE_DOM"/>
    <property type="match status" value="1"/>
</dbReference>
<dbReference type="Gene3D" id="1.10.510.10">
    <property type="entry name" value="Transferase(Phosphotransferase) domain 1"/>
    <property type="match status" value="1"/>
</dbReference>
<proteinExistence type="inferred from homology"/>
<evidence type="ECO:0000256" key="1">
    <source>
        <dbReference type="ARBA" id="ARBA00008874"/>
    </source>
</evidence>
<reference evidence="7" key="1">
    <citation type="journal article" date="2015" name="Nat. Genet.">
        <title>The genome and transcriptome of the zoonotic hookworm Ancylostoma ceylanicum identify infection-specific gene families.</title>
        <authorList>
            <person name="Schwarz E.M."/>
            <person name="Hu Y."/>
            <person name="Antoshechkin I."/>
            <person name="Miller M.M."/>
            <person name="Sternberg P.W."/>
            <person name="Aroian R.V."/>
        </authorList>
    </citation>
    <scope>NUCLEOTIDE SEQUENCE</scope>
    <source>
        <strain evidence="7">HY135</strain>
    </source>
</reference>
<dbReference type="EMBL" id="JARK01000549">
    <property type="protein sequence ID" value="EYC35992.1"/>
    <property type="molecule type" value="Genomic_DNA"/>
</dbReference>
<keyword evidence="4" id="KW-0472">Membrane</keyword>
<keyword evidence="4" id="KW-1133">Transmembrane helix</keyword>
<comment type="similarity">
    <text evidence="1">Belongs to the protein kinase superfamily. STE Ser/Thr protein kinase family. STE20 subfamily.</text>
</comment>
<dbReference type="PROSITE" id="PS00108">
    <property type="entry name" value="PROTEIN_KINASE_ST"/>
    <property type="match status" value="1"/>
</dbReference>
<accession>A0A016W9Q0</accession>
<feature type="transmembrane region" description="Helical" evidence="4">
    <location>
        <begin position="345"/>
        <end position="369"/>
    </location>
</feature>
<feature type="transmembrane region" description="Helical" evidence="4">
    <location>
        <begin position="304"/>
        <end position="333"/>
    </location>
</feature>
<dbReference type="GO" id="GO:0005524">
    <property type="term" value="F:ATP binding"/>
    <property type="evidence" value="ECO:0007669"/>
    <property type="project" value="UniProtKB-KW"/>
</dbReference>